<accession>A0ABS7UQF7</accession>
<protein>
    <submittedName>
        <fullName evidence="1">Uncharacterized protein</fullName>
    </submittedName>
</protein>
<dbReference type="RefSeq" id="WP_224138267.1">
    <property type="nucleotide sequence ID" value="NZ_JAIQUM010000013.1"/>
</dbReference>
<reference evidence="1" key="1">
    <citation type="submission" date="2024-05" db="EMBL/GenBank/DDBJ databases">
        <title>Metabacillus sp. nov., isolated from the rhizosphere soil of tomato plants.</title>
        <authorList>
            <person name="Ma R."/>
        </authorList>
    </citation>
    <scope>NUCLEOTIDE SEQUENCE</scope>
    <source>
        <strain evidence="1">DBTR6</strain>
    </source>
</reference>
<dbReference type="EMBL" id="JAIQUM010000013">
    <property type="protein sequence ID" value="MBZ5750228.1"/>
    <property type="molecule type" value="Genomic_DNA"/>
</dbReference>
<sequence>MSYQVIKTKHGNYGLLVGKNPDLHIEQITAKLMYEEFSFTSNVSKEEAFLTY</sequence>
<organism evidence="1 2">
    <name type="scientific">Metabacillus rhizolycopersici</name>
    <dbReference type="NCBI Taxonomy" id="2875709"/>
    <lineage>
        <taxon>Bacteria</taxon>
        <taxon>Bacillati</taxon>
        <taxon>Bacillota</taxon>
        <taxon>Bacilli</taxon>
        <taxon>Bacillales</taxon>
        <taxon>Bacillaceae</taxon>
        <taxon>Metabacillus</taxon>
    </lineage>
</organism>
<name>A0ABS7UQF7_9BACI</name>
<evidence type="ECO:0000313" key="2">
    <source>
        <dbReference type="Proteomes" id="UP001165287"/>
    </source>
</evidence>
<evidence type="ECO:0000313" key="1">
    <source>
        <dbReference type="EMBL" id="MBZ5750228.1"/>
    </source>
</evidence>
<proteinExistence type="predicted"/>
<dbReference type="Proteomes" id="UP001165287">
    <property type="component" value="Unassembled WGS sequence"/>
</dbReference>
<gene>
    <name evidence="1" type="ORF">K9V48_08205</name>
</gene>
<keyword evidence="2" id="KW-1185">Reference proteome</keyword>
<comment type="caution">
    <text evidence="1">The sequence shown here is derived from an EMBL/GenBank/DDBJ whole genome shotgun (WGS) entry which is preliminary data.</text>
</comment>